<gene>
    <name evidence="1" type="ORF">LCGC14_3103470</name>
</gene>
<comment type="caution">
    <text evidence="1">The sequence shown here is derived from an EMBL/GenBank/DDBJ whole genome shotgun (WGS) entry which is preliminary data.</text>
</comment>
<proteinExistence type="predicted"/>
<reference evidence="1" key="1">
    <citation type="journal article" date="2015" name="Nature">
        <title>Complex archaea that bridge the gap between prokaryotes and eukaryotes.</title>
        <authorList>
            <person name="Spang A."/>
            <person name="Saw J.H."/>
            <person name="Jorgensen S.L."/>
            <person name="Zaremba-Niedzwiedzka K."/>
            <person name="Martijn J."/>
            <person name="Lind A.E."/>
            <person name="van Eijk R."/>
            <person name="Schleper C."/>
            <person name="Guy L."/>
            <person name="Ettema T.J."/>
        </authorList>
    </citation>
    <scope>NUCLEOTIDE SEQUENCE</scope>
</reference>
<protein>
    <submittedName>
        <fullName evidence="1">Uncharacterized protein</fullName>
    </submittedName>
</protein>
<organism evidence="1">
    <name type="scientific">marine sediment metagenome</name>
    <dbReference type="NCBI Taxonomy" id="412755"/>
    <lineage>
        <taxon>unclassified sequences</taxon>
        <taxon>metagenomes</taxon>
        <taxon>ecological metagenomes</taxon>
    </lineage>
</organism>
<sequence>HSNDALRPLPDKAIWVAMESKVYQGKLDINALRVITGKVEATLAIFTEDLFSKSWIESILRTDSSIKRETIEVHHMEGDGTAVKINRHHNRDPTRRFESICFIDGDSQQKDSPDDHVYRLPGEGPESYVYSQILDVLETTKGVLSVSLQHPYIQADSISDIVRQTHMTNRDEHVLQRVTVQNDDIRESP</sequence>
<name>A0A0F8YEK1_9ZZZZ</name>
<feature type="non-terminal residue" evidence="1">
    <location>
        <position position="1"/>
    </location>
</feature>
<evidence type="ECO:0000313" key="1">
    <source>
        <dbReference type="EMBL" id="KKK52579.1"/>
    </source>
</evidence>
<accession>A0A0F8YEK1</accession>
<dbReference type="AlphaFoldDB" id="A0A0F8YEK1"/>
<dbReference type="EMBL" id="LAZR01066948">
    <property type="protein sequence ID" value="KKK52579.1"/>
    <property type="molecule type" value="Genomic_DNA"/>
</dbReference>